<accession>A0A1B0CUS8</accession>
<dbReference type="InterPro" id="IPR033906">
    <property type="entry name" value="Lipase_N"/>
</dbReference>
<dbReference type="AlphaFoldDB" id="A0A1B0CUS8"/>
<dbReference type="VEuPathDB" id="VectorBase:LLONM1_003132"/>
<feature type="domain" description="Lipase" evidence="5">
    <location>
        <begin position="24"/>
        <end position="242"/>
    </location>
</feature>
<dbReference type="FunFam" id="3.40.50.1820:FF:000076">
    <property type="entry name" value="phospholipase A1"/>
    <property type="match status" value="1"/>
</dbReference>
<proteinExistence type="inferred from homology"/>
<evidence type="ECO:0000313" key="7">
    <source>
        <dbReference type="Proteomes" id="UP000092461"/>
    </source>
</evidence>
<protein>
    <recommendedName>
        <fullName evidence="5">Lipase domain-containing protein</fullName>
    </recommendedName>
</protein>
<dbReference type="Pfam" id="PF00151">
    <property type="entry name" value="Lipase"/>
    <property type="match status" value="1"/>
</dbReference>
<evidence type="ECO:0000256" key="4">
    <source>
        <dbReference type="RuleBase" id="RU004262"/>
    </source>
</evidence>
<name>A0A1B0CUS8_LUTLO</name>
<dbReference type="EMBL" id="AJWK01029630">
    <property type="status" value="NOT_ANNOTATED_CDS"/>
    <property type="molecule type" value="Genomic_DNA"/>
</dbReference>
<dbReference type="Proteomes" id="UP000092461">
    <property type="component" value="Unassembled WGS sequence"/>
</dbReference>
<evidence type="ECO:0000313" key="6">
    <source>
        <dbReference type="EnsemblMetazoa" id="LLOJ008713-PA"/>
    </source>
</evidence>
<keyword evidence="7" id="KW-1185">Reference proteome</keyword>
<dbReference type="EnsemblMetazoa" id="LLOJ008713-RA">
    <property type="protein sequence ID" value="LLOJ008713-PA"/>
    <property type="gene ID" value="LLOJ008713"/>
</dbReference>
<organism evidence="6 7">
    <name type="scientific">Lutzomyia longipalpis</name>
    <name type="common">Sand fly</name>
    <dbReference type="NCBI Taxonomy" id="7200"/>
    <lineage>
        <taxon>Eukaryota</taxon>
        <taxon>Metazoa</taxon>
        <taxon>Ecdysozoa</taxon>
        <taxon>Arthropoda</taxon>
        <taxon>Hexapoda</taxon>
        <taxon>Insecta</taxon>
        <taxon>Pterygota</taxon>
        <taxon>Neoptera</taxon>
        <taxon>Endopterygota</taxon>
        <taxon>Diptera</taxon>
        <taxon>Nematocera</taxon>
        <taxon>Psychodoidea</taxon>
        <taxon>Psychodidae</taxon>
        <taxon>Lutzomyia</taxon>
        <taxon>Lutzomyia</taxon>
    </lineage>
</organism>
<dbReference type="InterPro" id="IPR000734">
    <property type="entry name" value="TAG_lipase"/>
</dbReference>
<sequence length="278" mass="31315">NHRNKGELLKIPKQTPRSDKFLKEIYFADFNPRLQTKLLVHGWRSNEESDTVQNIKNNYLSRKNLNIISVDYRDIAANNFYFTPVFQIREVGKYIAELIDYLVTVKKARTEDFHLIGHSLGSHLAGYAAAFVKTGKVGRVTGLDPAILGFEWSSPEWRLDSSDATFVDVIHTAAGSCGFRDPIGHVDFYPNGGIIQPGCGDNIFEQMACSHGRAHHLFAESILNTNFFSYPSSSWSNYVKGDYNLTDMIRMGDAAPHEARGLYFLRTNPKPPFAVGSF</sequence>
<dbReference type="VEuPathDB" id="VectorBase:LLOJ008713"/>
<dbReference type="GO" id="GO:0005615">
    <property type="term" value="C:extracellular space"/>
    <property type="evidence" value="ECO:0007669"/>
    <property type="project" value="TreeGrafter"/>
</dbReference>
<reference evidence="6" key="1">
    <citation type="submission" date="2020-05" db="UniProtKB">
        <authorList>
            <consortium name="EnsemblMetazoa"/>
        </authorList>
    </citation>
    <scope>IDENTIFICATION</scope>
    <source>
        <strain evidence="6">Jacobina</strain>
    </source>
</reference>
<evidence type="ECO:0000256" key="3">
    <source>
        <dbReference type="ARBA" id="ARBA00022525"/>
    </source>
</evidence>
<evidence type="ECO:0000256" key="1">
    <source>
        <dbReference type="ARBA" id="ARBA00004613"/>
    </source>
</evidence>
<dbReference type="PRINTS" id="PR00821">
    <property type="entry name" value="TAGLIPASE"/>
</dbReference>
<keyword evidence="3" id="KW-0964">Secreted</keyword>
<evidence type="ECO:0000259" key="5">
    <source>
        <dbReference type="Pfam" id="PF00151"/>
    </source>
</evidence>
<comment type="similarity">
    <text evidence="2 4">Belongs to the AB hydrolase superfamily. Lipase family.</text>
</comment>
<dbReference type="InterPro" id="IPR013818">
    <property type="entry name" value="Lipase"/>
</dbReference>
<dbReference type="SUPFAM" id="SSF53474">
    <property type="entry name" value="alpha/beta-Hydrolases"/>
    <property type="match status" value="1"/>
</dbReference>
<dbReference type="GO" id="GO:0016298">
    <property type="term" value="F:lipase activity"/>
    <property type="evidence" value="ECO:0007669"/>
    <property type="project" value="InterPro"/>
</dbReference>
<dbReference type="Gene3D" id="3.40.50.1820">
    <property type="entry name" value="alpha/beta hydrolase"/>
    <property type="match status" value="1"/>
</dbReference>
<dbReference type="PANTHER" id="PTHR11610:SF178">
    <property type="entry name" value="LIPASE MEMBER H-A-LIKE PROTEIN"/>
    <property type="match status" value="1"/>
</dbReference>
<evidence type="ECO:0000256" key="2">
    <source>
        <dbReference type="ARBA" id="ARBA00010701"/>
    </source>
</evidence>
<dbReference type="PANTHER" id="PTHR11610">
    <property type="entry name" value="LIPASE"/>
    <property type="match status" value="1"/>
</dbReference>
<comment type="subcellular location">
    <subcellularLocation>
        <location evidence="1">Secreted</location>
    </subcellularLocation>
</comment>
<dbReference type="CDD" id="cd00707">
    <property type="entry name" value="Pancreat_lipase_like"/>
    <property type="match status" value="1"/>
</dbReference>
<dbReference type="InterPro" id="IPR029058">
    <property type="entry name" value="AB_hydrolase_fold"/>
</dbReference>
<dbReference type="GO" id="GO:0016042">
    <property type="term" value="P:lipid catabolic process"/>
    <property type="evidence" value="ECO:0007669"/>
    <property type="project" value="TreeGrafter"/>
</dbReference>